<dbReference type="PANTHER" id="PTHR24321">
    <property type="entry name" value="DEHYDROGENASES, SHORT CHAIN"/>
    <property type="match status" value="1"/>
</dbReference>
<dbReference type="PRINTS" id="PR00081">
    <property type="entry name" value="GDHRDH"/>
</dbReference>
<comment type="similarity">
    <text evidence="1">Belongs to the short-chain dehydrogenases/reductases (SDR) family.</text>
</comment>
<dbReference type="Proteomes" id="UP000761264">
    <property type="component" value="Unassembled WGS sequence"/>
</dbReference>
<dbReference type="SMART" id="SM00822">
    <property type="entry name" value="PKS_KR"/>
    <property type="match status" value="1"/>
</dbReference>
<accession>A0A967EZ68</accession>
<dbReference type="RefSeq" id="WP_167226289.1">
    <property type="nucleotide sequence ID" value="NZ_JAAQPH010000012.1"/>
</dbReference>
<feature type="domain" description="Ketoreductase" evidence="4">
    <location>
        <begin position="7"/>
        <end position="188"/>
    </location>
</feature>
<proteinExistence type="inferred from homology"/>
<organism evidence="5 6">
    <name type="scientific">Pelagibius litoralis</name>
    <dbReference type="NCBI Taxonomy" id="374515"/>
    <lineage>
        <taxon>Bacteria</taxon>
        <taxon>Pseudomonadati</taxon>
        <taxon>Pseudomonadota</taxon>
        <taxon>Alphaproteobacteria</taxon>
        <taxon>Rhodospirillales</taxon>
        <taxon>Rhodovibrionaceae</taxon>
        <taxon>Pelagibius</taxon>
    </lineage>
</organism>
<evidence type="ECO:0000256" key="2">
    <source>
        <dbReference type="ARBA" id="ARBA00023002"/>
    </source>
</evidence>
<evidence type="ECO:0000259" key="4">
    <source>
        <dbReference type="SMART" id="SM00822"/>
    </source>
</evidence>
<dbReference type="EMBL" id="JAAQPH010000012">
    <property type="protein sequence ID" value="NIA70055.1"/>
    <property type="molecule type" value="Genomic_DNA"/>
</dbReference>
<gene>
    <name evidence="5" type="ORF">HBA54_15730</name>
</gene>
<keyword evidence="6" id="KW-1185">Reference proteome</keyword>
<dbReference type="GO" id="GO:0016491">
    <property type="term" value="F:oxidoreductase activity"/>
    <property type="evidence" value="ECO:0007669"/>
    <property type="project" value="UniProtKB-KW"/>
</dbReference>
<evidence type="ECO:0000313" key="5">
    <source>
        <dbReference type="EMBL" id="NIA70055.1"/>
    </source>
</evidence>
<dbReference type="InterPro" id="IPR036291">
    <property type="entry name" value="NAD(P)-bd_dom_sf"/>
</dbReference>
<dbReference type="PROSITE" id="PS00061">
    <property type="entry name" value="ADH_SHORT"/>
    <property type="match status" value="1"/>
</dbReference>
<comment type="caution">
    <text evidence="5">The sequence shown here is derived from an EMBL/GenBank/DDBJ whole genome shotgun (WGS) entry which is preliminary data.</text>
</comment>
<dbReference type="Gene3D" id="3.40.50.720">
    <property type="entry name" value="NAD(P)-binding Rossmann-like Domain"/>
    <property type="match status" value="1"/>
</dbReference>
<reference evidence="5" key="1">
    <citation type="submission" date="2020-03" db="EMBL/GenBank/DDBJ databases">
        <title>Genome of Pelagibius litoralis DSM 21314T.</title>
        <authorList>
            <person name="Wang G."/>
        </authorList>
    </citation>
    <scope>NUCLEOTIDE SEQUENCE</scope>
    <source>
        <strain evidence="5">DSM 21314</strain>
    </source>
</reference>
<dbReference type="Pfam" id="PF13561">
    <property type="entry name" value="adh_short_C2"/>
    <property type="match status" value="1"/>
</dbReference>
<dbReference type="AlphaFoldDB" id="A0A967EZ68"/>
<protein>
    <submittedName>
        <fullName evidence="5">SDR family oxidoreductase</fullName>
    </submittedName>
</protein>
<dbReference type="PANTHER" id="PTHR24321:SF8">
    <property type="entry name" value="ESTRADIOL 17-BETA-DEHYDROGENASE 8-RELATED"/>
    <property type="match status" value="1"/>
</dbReference>
<evidence type="ECO:0000313" key="6">
    <source>
        <dbReference type="Proteomes" id="UP000761264"/>
    </source>
</evidence>
<dbReference type="InterPro" id="IPR057326">
    <property type="entry name" value="KR_dom"/>
</dbReference>
<dbReference type="FunFam" id="3.40.50.720:FF:000084">
    <property type="entry name" value="Short-chain dehydrogenase reductase"/>
    <property type="match status" value="1"/>
</dbReference>
<name>A0A967EZ68_9PROT</name>
<evidence type="ECO:0000256" key="1">
    <source>
        <dbReference type="ARBA" id="ARBA00006484"/>
    </source>
</evidence>
<keyword evidence="3" id="KW-0520">NAD</keyword>
<dbReference type="SUPFAM" id="SSF51735">
    <property type="entry name" value="NAD(P)-binding Rossmann-fold domains"/>
    <property type="match status" value="1"/>
</dbReference>
<evidence type="ECO:0000256" key="3">
    <source>
        <dbReference type="ARBA" id="ARBA00023027"/>
    </source>
</evidence>
<dbReference type="InterPro" id="IPR020904">
    <property type="entry name" value="Sc_DH/Rdtase_CS"/>
</dbReference>
<dbReference type="PRINTS" id="PR00080">
    <property type="entry name" value="SDRFAMILY"/>
</dbReference>
<dbReference type="InterPro" id="IPR002347">
    <property type="entry name" value="SDR_fam"/>
</dbReference>
<keyword evidence="2" id="KW-0560">Oxidoreductase</keyword>
<sequence>MQAFNGKVSIVTGGTEGIGETVAETLYARGASVVIAARDPQKTRDKADALDSSGVRSLGFVCDVSDPAQVSRLVEETVSRFGALHMAVNNAGIVGPGGTTIPDSTIKDWNAVIATCLSGTFHCLKYEIPEMLKSGAGAIVNLSSANGVVGVAGIGPYTAAKHGVLGLTRSAALEFAAQGIRINAVGPGYVETPKIREAPDEVLAAMRTAHPMGRMATRQEVANLIAFLLSDESSFSTGGFYPVDGGYTAQ</sequence>